<accession>A0ABW8VG50</accession>
<organism evidence="1 2">
    <name type="scientific">Azospirillum argentinense</name>
    <dbReference type="NCBI Taxonomy" id="2970906"/>
    <lineage>
        <taxon>Bacteria</taxon>
        <taxon>Pseudomonadati</taxon>
        <taxon>Pseudomonadota</taxon>
        <taxon>Alphaproteobacteria</taxon>
        <taxon>Rhodospirillales</taxon>
        <taxon>Azospirillaceae</taxon>
        <taxon>Azospirillum</taxon>
    </lineage>
</organism>
<evidence type="ECO:0000313" key="1">
    <source>
        <dbReference type="EMBL" id="MFL7904301.1"/>
    </source>
</evidence>
<keyword evidence="2" id="KW-1185">Reference proteome</keyword>
<reference evidence="1 2" key="1">
    <citation type="submission" date="2024-11" db="EMBL/GenBank/DDBJ databases">
        <title>Draft genome sequences of two bacteria associated to sugarcane roots in Colombia.</title>
        <authorList>
            <person name="Pardo-Diaz S."/>
            <person name="Masmela-Mendoza J."/>
            <person name="Delgadillo-Duran P."/>
            <person name="Bautista E.J."/>
            <person name="Rojas-Tapias D.F."/>
        </authorList>
    </citation>
    <scope>NUCLEOTIDE SEQUENCE [LARGE SCALE GENOMIC DNA]</scope>
    <source>
        <strain evidence="1 2">Ap18</strain>
    </source>
</reference>
<proteinExistence type="predicted"/>
<protein>
    <submittedName>
        <fullName evidence="1">ISKra4 family transposase</fullName>
    </submittedName>
</protein>
<sequence length="541" mass="60772">MRVEIQLRIVSDDETMLCDDAVLRLDRAEHRLATLGVSLAEAKTLLANVQNRLVAAQAADHVARHRSCPACGRPRPIKGYETVVFRTAFGVVRLPSLRLVHCRCQAANRRTFCPLTGLLTEHTAPELLYLESKWASLVSYGLTTDLLKEVLPVGTTANASTIRNHLHKVARRCDAGLGPEQVGFIDGCPADWKELPVPEGPIVVGLDGGYVRNWDDRKASFEVIVGKSVPENREHRYFGCVQTVDNRPKRRIFEVLRSQGLQMNQDLVFLTDGGDNLHALVDGFSPCAEHYLDWFHITMSLTVLGQYAKGLAHHNVEEATAMQTALERIKWRLWHGDAREALIRIEDLAEDLDVLESGYPNLARFAKATAEFATYIRSNRAIIPNYGERRRNDEPISTAFVESTVNVVVDKRFAKKQQMQWSKVGAHRMVQIHTRILARPTEIDGNAYYLLDPAARWLEGRYPLAATLLRRAMIEDTLDGAKSSRYKHAARHLLECLAVAPTIGDFELFETHDAFTARLRAAHGRKAGFWSRYAEIAGSKP</sequence>
<gene>
    <name evidence="1" type="ORF">ACJ41P_24435</name>
</gene>
<dbReference type="RefSeq" id="WP_407825261.1">
    <property type="nucleotide sequence ID" value="NZ_JBJLSN010000045.1"/>
</dbReference>
<dbReference type="NCBIfam" id="NF033572">
    <property type="entry name" value="transpos_ISKra4"/>
    <property type="match status" value="1"/>
</dbReference>
<dbReference type="InterPro" id="IPR049245">
    <property type="entry name" value="DUF6880"/>
</dbReference>
<dbReference type="Proteomes" id="UP001628281">
    <property type="component" value="Unassembled WGS sequence"/>
</dbReference>
<dbReference type="Pfam" id="PF21810">
    <property type="entry name" value="DUF6880"/>
    <property type="match status" value="1"/>
</dbReference>
<comment type="caution">
    <text evidence="1">The sequence shown here is derived from an EMBL/GenBank/DDBJ whole genome shotgun (WGS) entry which is preliminary data.</text>
</comment>
<dbReference type="EMBL" id="JBJLSN010000045">
    <property type="protein sequence ID" value="MFL7904301.1"/>
    <property type="molecule type" value="Genomic_DNA"/>
</dbReference>
<evidence type="ECO:0000313" key="2">
    <source>
        <dbReference type="Proteomes" id="UP001628281"/>
    </source>
</evidence>
<name>A0ABW8VG50_9PROT</name>